<name>A0A2T1HPY4_9HYPH</name>
<dbReference type="Proteomes" id="UP000239772">
    <property type="component" value="Unassembled WGS sequence"/>
</dbReference>
<reference evidence="3" key="1">
    <citation type="submission" date="2018-03" db="EMBL/GenBank/DDBJ databases">
        <authorList>
            <person name="Sun L."/>
            <person name="Liu H."/>
            <person name="Chen W."/>
            <person name="Huang K."/>
            <person name="Liu W."/>
            <person name="Gao X."/>
        </authorList>
    </citation>
    <scope>NUCLEOTIDE SEQUENCE [LARGE SCALE GENOMIC DNA]</scope>
    <source>
        <strain evidence="3">SH9</strain>
    </source>
</reference>
<feature type="compositionally biased region" description="Pro residues" evidence="1">
    <location>
        <begin position="53"/>
        <end position="67"/>
    </location>
</feature>
<protein>
    <submittedName>
        <fullName evidence="2">Uncharacterized protein</fullName>
    </submittedName>
</protein>
<organism evidence="2 3">
    <name type="scientific">Alsobacter soli</name>
    <dbReference type="NCBI Taxonomy" id="2109933"/>
    <lineage>
        <taxon>Bacteria</taxon>
        <taxon>Pseudomonadati</taxon>
        <taxon>Pseudomonadota</taxon>
        <taxon>Alphaproteobacteria</taxon>
        <taxon>Hyphomicrobiales</taxon>
        <taxon>Alsobacteraceae</taxon>
        <taxon>Alsobacter</taxon>
    </lineage>
</organism>
<evidence type="ECO:0000313" key="3">
    <source>
        <dbReference type="Proteomes" id="UP000239772"/>
    </source>
</evidence>
<gene>
    <name evidence="2" type="ORF">SLNSH_17245</name>
</gene>
<dbReference type="EMBL" id="PVZS01000021">
    <property type="protein sequence ID" value="PSC03693.1"/>
    <property type="molecule type" value="Genomic_DNA"/>
</dbReference>
<dbReference type="AlphaFoldDB" id="A0A2T1HPY4"/>
<evidence type="ECO:0000313" key="2">
    <source>
        <dbReference type="EMBL" id="PSC03693.1"/>
    </source>
</evidence>
<evidence type="ECO:0000256" key="1">
    <source>
        <dbReference type="SAM" id="MobiDB-lite"/>
    </source>
</evidence>
<comment type="caution">
    <text evidence="2">The sequence shown here is derived from an EMBL/GenBank/DDBJ whole genome shotgun (WGS) entry which is preliminary data.</text>
</comment>
<keyword evidence="3" id="KW-1185">Reference proteome</keyword>
<proteinExistence type="predicted"/>
<feature type="region of interest" description="Disordered" evidence="1">
    <location>
        <begin position="48"/>
        <end position="67"/>
    </location>
</feature>
<accession>A0A2T1HPY4</accession>
<dbReference type="RefSeq" id="WP_106338262.1">
    <property type="nucleotide sequence ID" value="NZ_PVZS01000021.1"/>
</dbReference>
<sequence length="67" mass="7457">MHDKIATPAGRFDMAVAPPPSPILEETVRQPLPPYLVRLVHLMDRIERRESEPCPPPRPPLSVSPGP</sequence>